<dbReference type="OrthoDB" id="10588664at2759"/>
<evidence type="ECO:0000313" key="1">
    <source>
        <dbReference type="EMBL" id="TNN77119.1"/>
    </source>
</evidence>
<proteinExistence type="predicted"/>
<protein>
    <submittedName>
        <fullName evidence="1">Uncharacterized protein</fullName>
    </submittedName>
</protein>
<gene>
    <name evidence="1" type="ORF">EYF80_012757</name>
</gene>
<evidence type="ECO:0000313" key="2">
    <source>
        <dbReference type="Proteomes" id="UP000314294"/>
    </source>
</evidence>
<sequence length="97" mass="10618">MAMMFPRTPTANIVAEVTRDLDSSLSAGNTLMLWLRERGGSDSETFVSSSPNAKVSLIIIKTNTVHKDVLEGFTLSNKKYSVVKMINGLSILRDDKG</sequence>
<dbReference type="AlphaFoldDB" id="A0A4Z2IGH4"/>
<dbReference type="EMBL" id="SRLO01000087">
    <property type="protein sequence ID" value="TNN77119.1"/>
    <property type="molecule type" value="Genomic_DNA"/>
</dbReference>
<organism evidence="1 2">
    <name type="scientific">Liparis tanakae</name>
    <name type="common">Tanaka's snailfish</name>
    <dbReference type="NCBI Taxonomy" id="230148"/>
    <lineage>
        <taxon>Eukaryota</taxon>
        <taxon>Metazoa</taxon>
        <taxon>Chordata</taxon>
        <taxon>Craniata</taxon>
        <taxon>Vertebrata</taxon>
        <taxon>Euteleostomi</taxon>
        <taxon>Actinopterygii</taxon>
        <taxon>Neopterygii</taxon>
        <taxon>Teleostei</taxon>
        <taxon>Neoteleostei</taxon>
        <taxon>Acanthomorphata</taxon>
        <taxon>Eupercaria</taxon>
        <taxon>Perciformes</taxon>
        <taxon>Cottioidei</taxon>
        <taxon>Cottales</taxon>
        <taxon>Liparidae</taxon>
        <taxon>Liparis</taxon>
    </lineage>
</organism>
<keyword evidence="2" id="KW-1185">Reference proteome</keyword>
<reference evidence="1 2" key="1">
    <citation type="submission" date="2019-03" db="EMBL/GenBank/DDBJ databases">
        <title>First draft genome of Liparis tanakae, snailfish: a comprehensive survey of snailfish specific genes.</title>
        <authorList>
            <person name="Kim W."/>
            <person name="Song I."/>
            <person name="Jeong J.-H."/>
            <person name="Kim D."/>
            <person name="Kim S."/>
            <person name="Ryu S."/>
            <person name="Song J.Y."/>
            <person name="Lee S.K."/>
        </authorList>
    </citation>
    <scope>NUCLEOTIDE SEQUENCE [LARGE SCALE GENOMIC DNA]</scope>
    <source>
        <tissue evidence="1">Muscle</tissue>
    </source>
</reference>
<accession>A0A4Z2IGH4</accession>
<comment type="caution">
    <text evidence="1">The sequence shown here is derived from an EMBL/GenBank/DDBJ whole genome shotgun (WGS) entry which is preliminary data.</text>
</comment>
<name>A0A4Z2IGH4_9TELE</name>
<dbReference type="Proteomes" id="UP000314294">
    <property type="component" value="Unassembled WGS sequence"/>
</dbReference>